<gene>
    <name evidence="1" type="ORF">M9H77_20295</name>
</gene>
<evidence type="ECO:0000313" key="1">
    <source>
        <dbReference type="EMBL" id="KAI5660972.1"/>
    </source>
</evidence>
<sequence>MAVIRNSPLFLCLSSLLLLLLQSCHPASSQSFIGINYGQVADNLPPPEATAKLLQSTSIQKVRLYGADPAIIKALANTGIGIVIGAANGDIPALASDPNFAGQWINTNVMPYYPASKIIVITVGNEVVTSGDQNLISQILPAMQNVQNALNSASLGGKIKVSTVHSMAVLSQSDPPSSGAFNPGFGDSMKALLQFHQANGSPFMINPYPFFAYQSDPRPETLAFCLFQPNAGRVDSGTGIKYMNMFDAQVDAVHSALSAIGFKDIEIVVAETGWPYKGDPNEVGPSVDNAKAYNGNLINHLRSVVGTPLMPGKSVDTYIFALYDEDLKPGPGSERSFGLFKPDLSMTYGIDLSKSSQSPIATSPASPTTPEAPVPTSPATPTAPVTPSPKPTGGWCVPKTDVSDAQLQANLDYACSQGIDCSTIQPGGACFLPNTIAAHAAYAMNLLYQTAGRNPWNCDFLQTAIVTGTNPSYGQCSYPGGTT</sequence>
<accession>A0ACC0AJ79</accession>
<dbReference type="EMBL" id="CM044705">
    <property type="protein sequence ID" value="KAI5660972.1"/>
    <property type="molecule type" value="Genomic_DNA"/>
</dbReference>
<dbReference type="Proteomes" id="UP001060085">
    <property type="component" value="Linkage Group LG05"/>
</dbReference>
<keyword evidence="2" id="KW-1185">Reference proteome</keyword>
<evidence type="ECO:0000313" key="2">
    <source>
        <dbReference type="Proteomes" id="UP001060085"/>
    </source>
</evidence>
<reference evidence="2" key="1">
    <citation type="journal article" date="2023" name="Nat. Plants">
        <title>Single-cell RNA sequencing provides a high-resolution roadmap for understanding the multicellular compartmentation of specialized metabolism.</title>
        <authorList>
            <person name="Sun S."/>
            <person name="Shen X."/>
            <person name="Li Y."/>
            <person name="Li Y."/>
            <person name="Wang S."/>
            <person name="Li R."/>
            <person name="Zhang H."/>
            <person name="Shen G."/>
            <person name="Guo B."/>
            <person name="Wei J."/>
            <person name="Xu J."/>
            <person name="St-Pierre B."/>
            <person name="Chen S."/>
            <person name="Sun C."/>
        </authorList>
    </citation>
    <scope>NUCLEOTIDE SEQUENCE [LARGE SCALE GENOMIC DNA]</scope>
</reference>
<comment type="caution">
    <text evidence="1">The sequence shown here is derived from an EMBL/GenBank/DDBJ whole genome shotgun (WGS) entry which is preliminary data.</text>
</comment>
<organism evidence="1 2">
    <name type="scientific">Catharanthus roseus</name>
    <name type="common">Madagascar periwinkle</name>
    <name type="synonym">Vinca rosea</name>
    <dbReference type="NCBI Taxonomy" id="4058"/>
    <lineage>
        <taxon>Eukaryota</taxon>
        <taxon>Viridiplantae</taxon>
        <taxon>Streptophyta</taxon>
        <taxon>Embryophyta</taxon>
        <taxon>Tracheophyta</taxon>
        <taxon>Spermatophyta</taxon>
        <taxon>Magnoliopsida</taxon>
        <taxon>eudicotyledons</taxon>
        <taxon>Gunneridae</taxon>
        <taxon>Pentapetalae</taxon>
        <taxon>asterids</taxon>
        <taxon>lamiids</taxon>
        <taxon>Gentianales</taxon>
        <taxon>Apocynaceae</taxon>
        <taxon>Rauvolfioideae</taxon>
        <taxon>Vinceae</taxon>
        <taxon>Catharanthinae</taxon>
        <taxon>Catharanthus</taxon>
    </lineage>
</organism>
<proteinExistence type="predicted"/>
<name>A0ACC0AJ79_CATRO</name>
<protein>
    <submittedName>
        <fullName evidence="1">Uncharacterized protein</fullName>
    </submittedName>
</protein>